<accession>A0A3S3MN73</accession>
<proteinExistence type="predicted"/>
<organism evidence="3 4">
    <name type="scientific">Cinnamomum micranthum f. kanehirae</name>
    <dbReference type="NCBI Taxonomy" id="337451"/>
    <lineage>
        <taxon>Eukaryota</taxon>
        <taxon>Viridiplantae</taxon>
        <taxon>Streptophyta</taxon>
        <taxon>Embryophyta</taxon>
        <taxon>Tracheophyta</taxon>
        <taxon>Spermatophyta</taxon>
        <taxon>Magnoliopsida</taxon>
        <taxon>Magnoliidae</taxon>
        <taxon>Laurales</taxon>
        <taxon>Lauraceae</taxon>
        <taxon>Cinnamomum</taxon>
    </lineage>
</organism>
<dbReference type="EMBL" id="QPKB01000002">
    <property type="protein sequence ID" value="RWR76722.1"/>
    <property type="molecule type" value="Genomic_DNA"/>
</dbReference>
<evidence type="ECO:0000256" key="1">
    <source>
        <dbReference type="SAM" id="Coils"/>
    </source>
</evidence>
<reference evidence="3 4" key="1">
    <citation type="journal article" date="2019" name="Nat. Plants">
        <title>Stout camphor tree genome fills gaps in understanding of flowering plant genome evolution.</title>
        <authorList>
            <person name="Chaw S.M."/>
            <person name="Liu Y.C."/>
            <person name="Wu Y.W."/>
            <person name="Wang H.Y."/>
            <person name="Lin C.I."/>
            <person name="Wu C.S."/>
            <person name="Ke H.M."/>
            <person name="Chang L.Y."/>
            <person name="Hsu C.Y."/>
            <person name="Yang H.T."/>
            <person name="Sudianto E."/>
            <person name="Hsu M.H."/>
            <person name="Wu K.P."/>
            <person name="Wang L.N."/>
            <person name="Leebens-Mack J.H."/>
            <person name="Tsai I.J."/>
        </authorList>
    </citation>
    <scope>NUCLEOTIDE SEQUENCE [LARGE SCALE GENOMIC DNA]</scope>
    <source>
        <strain evidence="4">cv. Chaw 1501</strain>
        <tissue evidence="3">Young leaves</tissue>
    </source>
</reference>
<dbReference type="InterPro" id="IPR045177">
    <property type="entry name" value="FDM1-5/IDN2"/>
</dbReference>
<dbReference type="PANTHER" id="PTHR21596:SF3">
    <property type="entry name" value="FACTOR OF DNA METHYLATION 1-RELATED"/>
    <property type="match status" value="1"/>
</dbReference>
<comment type="caution">
    <text evidence="3">The sequence shown here is derived from an EMBL/GenBank/DDBJ whole genome shotgun (WGS) entry which is preliminary data.</text>
</comment>
<feature type="coiled-coil region" evidence="1">
    <location>
        <begin position="287"/>
        <end position="328"/>
    </location>
</feature>
<dbReference type="OrthoDB" id="1892195at2759"/>
<evidence type="ECO:0000313" key="4">
    <source>
        <dbReference type="Proteomes" id="UP000283530"/>
    </source>
</evidence>
<name>A0A3S3MN73_9MAGN</name>
<evidence type="ECO:0000313" key="3">
    <source>
        <dbReference type="EMBL" id="RWR76722.1"/>
    </source>
</evidence>
<protein>
    <recommendedName>
        <fullName evidence="2">Factor of DNA methylation 1-5/IDN2 domain-containing protein</fullName>
    </recommendedName>
</protein>
<sequence>METPSKFSKEHDEAQKWNKLVVDLANIVDVKNFQLKEIERKYDKVSVSLSSMVEEKNKLYQSLSSMVEEKNSLSQSLTSMVEEKNRISQSLSSMVEEKNRLSQSLTGMVEEKNRLSQSLTSMVEEKNRLSQSLSSMVEEKNKLSQSLSSMVEEKNELTQSLSSMVEEKNKLSQSLSSMVEEKNKLSQYCSCIVEERRQMWNIVHENGKLKCELESLRQELKQRGKDLENFGAQNIIKMNVDQKKENRKLRIMKRKLQVLERIGGYSDFKVQKKVDGGNNDCKVQKKMDGVNQEQADKDEEIENLESLNRVLIVKAQTSNNELQEARKELINGFQGLSSARSLVGIKNLVELNIKPFRNACQQRFSSGEAEIKSVELSSLWQNHINDPQWHPFKFANIDGKLLETIDDGDARVKELKDVWGDEVYKAVTTALLELNDCNPSGRYAVQELWNFKENRKASLKEGIHYILNQLKIISGENDKSQGQTTTMMSVLGMHTTRTSLEICLV</sequence>
<dbReference type="InterPro" id="IPR005379">
    <property type="entry name" value="FDM1-5/IDN2_XH"/>
</dbReference>
<feature type="domain" description="Factor of DNA methylation 1-5/IDN2" evidence="2">
    <location>
        <begin position="346"/>
        <end position="472"/>
    </location>
</feature>
<dbReference type="GO" id="GO:0080188">
    <property type="term" value="P:gene silencing by siRNA-directed DNA methylation"/>
    <property type="evidence" value="ECO:0007669"/>
    <property type="project" value="InterPro"/>
</dbReference>
<gene>
    <name evidence="3" type="ORF">CKAN_00517900</name>
</gene>
<keyword evidence="4" id="KW-1185">Reference proteome</keyword>
<dbReference type="AlphaFoldDB" id="A0A3S3MN73"/>
<dbReference type="Proteomes" id="UP000283530">
    <property type="component" value="Unassembled WGS sequence"/>
</dbReference>
<dbReference type="Pfam" id="PF03469">
    <property type="entry name" value="XH"/>
    <property type="match status" value="1"/>
</dbReference>
<evidence type="ECO:0000259" key="2">
    <source>
        <dbReference type="Pfam" id="PF03469"/>
    </source>
</evidence>
<keyword evidence="1" id="KW-0175">Coiled coil</keyword>
<dbReference type="PANTHER" id="PTHR21596">
    <property type="entry name" value="RIBONUCLEASE P SUBUNIT P38"/>
    <property type="match status" value="1"/>
</dbReference>